<dbReference type="OrthoDB" id="6339515at2759"/>
<dbReference type="InterPro" id="IPR017452">
    <property type="entry name" value="GPCR_Rhodpsn_7TM"/>
</dbReference>
<keyword evidence="3 6" id="KW-0812">Transmembrane</keyword>
<dbReference type="InterPro" id="IPR000276">
    <property type="entry name" value="GPCR_Rhodpsn"/>
</dbReference>
<dbReference type="PANTHER" id="PTHR47760">
    <property type="entry name" value="G-PROTEIN COUPLED RECEPTOR B0563.6-LIKE PROTEIN-RELATED"/>
    <property type="match status" value="1"/>
</dbReference>
<evidence type="ECO:0000259" key="8">
    <source>
        <dbReference type="PROSITE" id="PS50262"/>
    </source>
</evidence>
<evidence type="ECO:0000313" key="10">
    <source>
        <dbReference type="Proteomes" id="UP000283509"/>
    </source>
</evidence>
<comment type="similarity">
    <text evidence="2 6">Belongs to the G-protein coupled receptor 1 family.</text>
</comment>
<feature type="transmembrane region" description="Helical" evidence="7">
    <location>
        <begin position="84"/>
        <end position="106"/>
    </location>
</feature>
<protein>
    <submittedName>
        <fullName evidence="9">G protein-coupled receptor</fullName>
    </submittedName>
</protein>
<dbReference type="PANTHER" id="PTHR47760:SF1">
    <property type="entry name" value="G-PROTEIN COUPLED RECEPTORS FAMILY 1 PROFILE DOMAIN-CONTAINING PROTEIN"/>
    <property type="match status" value="1"/>
</dbReference>
<name>A0A423SQZ3_PENVA</name>
<keyword evidence="6" id="KW-0297">G-protein coupled receptor</keyword>
<dbReference type="PRINTS" id="PR00237">
    <property type="entry name" value="GPCRRHODOPSN"/>
</dbReference>
<feature type="transmembrane region" description="Helical" evidence="7">
    <location>
        <begin position="13"/>
        <end position="34"/>
    </location>
</feature>
<evidence type="ECO:0000256" key="4">
    <source>
        <dbReference type="ARBA" id="ARBA00022989"/>
    </source>
</evidence>
<dbReference type="Proteomes" id="UP000283509">
    <property type="component" value="Unassembled WGS sequence"/>
</dbReference>
<sequence>MEVDTAHYVVYRIVLPFFIALGILINGSAIVVLARPRLRSARVNRYFLLLAISDLMVCFFYIPVATTITGCVFNSYTEAFYYAHFGWTFVGVSQALGTYIIVWLALDRFMAVWMYQLYPRLQKKPNVLRNRMIVTAITSFFSHLAYMIKAAVVCTGEDPDDAECADGEWDGITGYEYDFTKTWHKVYRVFFGLYVRWIPSVLMVVFNVGMIVAVVKGRVRHPKTQGKAAGRSEKKLIFIMIAITASYILFTLPITLYIMVFAKKTENRCGGEHPQEVLRGVGNVFQLIEHIIHVLFLVVLNHGFKQEIKIMMGLVEAPARSNCAYESRSNTSMTGRTVVVSPGAQHIVSVPTGKPDESATKAMLEVDIDT</sequence>
<dbReference type="InterPro" id="IPR053093">
    <property type="entry name" value="GPCR-like"/>
</dbReference>
<dbReference type="PROSITE" id="PS50262">
    <property type="entry name" value="G_PROTEIN_RECEP_F1_2"/>
    <property type="match status" value="1"/>
</dbReference>
<comment type="caution">
    <text evidence="9">The sequence shown here is derived from an EMBL/GenBank/DDBJ whole genome shotgun (WGS) entry which is preliminary data.</text>
</comment>
<evidence type="ECO:0000256" key="1">
    <source>
        <dbReference type="ARBA" id="ARBA00004370"/>
    </source>
</evidence>
<dbReference type="SUPFAM" id="SSF81321">
    <property type="entry name" value="Family A G protein-coupled receptor-like"/>
    <property type="match status" value="1"/>
</dbReference>
<gene>
    <name evidence="9" type="ORF">C7M84_015398</name>
</gene>
<keyword evidence="6 9" id="KW-0675">Receptor</keyword>
<dbReference type="Pfam" id="PF10324">
    <property type="entry name" value="7TM_GPCR_Srw"/>
    <property type="match status" value="1"/>
</dbReference>
<keyword evidence="6" id="KW-0807">Transducer</keyword>
<feature type="domain" description="G-protein coupled receptors family 1 profile" evidence="8">
    <location>
        <begin position="25"/>
        <end position="297"/>
    </location>
</feature>
<keyword evidence="4 7" id="KW-1133">Transmembrane helix</keyword>
<dbReference type="GO" id="GO:0008528">
    <property type="term" value="F:G protein-coupled peptide receptor activity"/>
    <property type="evidence" value="ECO:0007669"/>
    <property type="project" value="InterPro"/>
</dbReference>
<evidence type="ECO:0000256" key="5">
    <source>
        <dbReference type="ARBA" id="ARBA00023136"/>
    </source>
</evidence>
<feature type="transmembrane region" description="Helical" evidence="7">
    <location>
        <begin position="127"/>
        <end position="148"/>
    </location>
</feature>
<feature type="transmembrane region" description="Helical" evidence="7">
    <location>
        <begin position="280"/>
        <end position="304"/>
    </location>
</feature>
<organism evidence="9 10">
    <name type="scientific">Penaeus vannamei</name>
    <name type="common">Whiteleg shrimp</name>
    <name type="synonym">Litopenaeus vannamei</name>
    <dbReference type="NCBI Taxonomy" id="6689"/>
    <lineage>
        <taxon>Eukaryota</taxon>
        <taxon>Metazoa</taxon>
        <taxon>Ecdysozoa</taxon>
        <taxon>Arthropoda</taxon>
        <taxon>Crustacea</taxon>
        <taxon>Multicrustacea</taxon>
        <taxon>Malacostraca</taxon>
        <taxon>Eumalacostraca</taxon>
        <taxon>Eucarida</taxon>
        <taxon>Decapoda</taxon>
        <taxon>Dendrobranchiata</taxon>
        <taxon>Penaeoidea</taxon>
        <taxon>Penaeidae</taxon>
        <taxon>Penaeus</taxon>
    </lineage>
</organism>
<reference evidence="9 10" key="2">
    <citation type="submission" date="2019-01" db="EMBL/GenBank/DDBJ databases">
        <title>The decoding of complex shrimp genome reveals the adaptation for benthos swimmer, frequently molting mechanism and breeding impact on genome.</title>
        <authorList>
            <person name="Sun Y."/>
            <person name="Gao Y."/>
            <person name="Yu Y."/>
        </authorList>
    </citation>
    <scope>NUCLEOTIDE SEQUENCE [LARGE SCALE GENOMIC DNA]</scope>
    <source>
        <tissue evidence="9">Muscle</tissue>
    </source>
</reference>
<dbReference type="EMBL" id="QCYY01002917">
    <property type="protein sequence ID" value="ROT66599.1"/>
    <property type="molecule type" value="Genomic_DNA"/>
</dbReference>
<dbReference type="PROSITE" id="PS00237">
    <property type="entry name" value="G_PROTEIN_RECEP_F1_1"/>
    <property type="match status" value="1"/>
</dbReference>
<comment type="subcellular location">
    <subcellularLocation>
        <location evidence="1">Membrane</location>
    </subcellularLocation>
</comment>
<evidence type="ECO:0000256" key="6">
    <source>
        <dbReference type="RuleBase" id="RU000688"/>
    </source>
</evidence>
<feature type="transmembrane region" description="Helical" evidence="7">
    <location>
        <begin position="236"/>
        <end position="260"/>
    </location>
</feature>
<evidence type="ECO:0000313" key="9">
    <source>
        <dbReference type="EMBL" id="ROT66599.1"/>
    </source>
</evidence>
<dbReference type="Gene3D" id="1.20.1070.10">
    <property type="entry name" value="Rhodopsin 7-helix transmembrane proteins"/>
    <property type="match status" value="1"/>
</dbReference>
<dbReference type="InterPro" id="IPR019427">
    <property type="entry name" value="7TM_GPCR_serpentine_rcpt_Srw"/>
</dbReference>
<proteinExistence type="inferred from homology"/>
<reference evidence="9 10" key="1">
    <citation type="submission" date="2018-04" db="EMBL/GenBank/DDBJ databases">
        <authorList>
            <person name="Zhang X."/>
            <person name="Yuan J."/>
            <person name="Li F."/>
            <person name="Xiang J."/>
        </authorList>
    </citation>
    <scope>NUCLEOTIDE SEQUENCE [LARGE SCALE GENOMIC DNA]</scope>
    <source>
        <tissue evidence="9">Muscle</tissue>
    </source>
</reference>
<dbReference type="GO" id="GO:0016020">
    <property type="term" value="C:membrane"/>
    <property type="evidence" value="ECO:0007669"/>
    <property type="project" value="UniProtKB-SubCell"/>
</dbReference>
<keyword evidence="10" id="KW-1185">Reference proteome</keyword>
<evidence type="ECO:0000256" key="7">
    <source>
        <dbReference type="SAM" id="Phobius"/>
    </source>
</evidence>
<keyword evidence="5 7" id="KW-0472">Membrane</keyword>
<dbReference type="AlphaFoldDB" id="A0A423SQZ3"/>
<feature type="transmembrane region" description="Helical" evidence="7">
    <location>
        <begin position="46"/>
        <end position="64"/>
    </location>
</feature>
<accession>A0A423SQZ3</accession>
<evidence type="ECO:0000256" key="3">
    <source>
        <dbReference type="ARBA" id="ARBA00022692"/>
    </source>
</evidence>
<evidence type="ECO:0000256" key="2">
    <source>
        <dbReference type="ARBA" id="ARBA00010663"/>
    </source>
</evidence>
<feature type="transmembrane region" description="Helical" evidence="7">
    <location>
        <begin position="194"/>
        <end position="215"/>
    </location>
</feature>